<feature type="compositionally biased region" description="Polar residues" evidence="1">
    <location>
        <begin position="47"/>
        <end position="56"/>
    </location>
</feature>
<proteinExistence type="predicted"/>
<accession>A0A3Q7JC08</accession>
<feature type="compositionally biased region" description="Polar residues" evidence="1">
    <location>
        <begin position="1"/>
        <end position="12"/>
    </location>
</feature>
<sequence>MKDVSELQSPNSDTHHSDETCEHSKDAPSAQTPHHLFEGTMNEDTSDSTPSGSISPDTREAMNTLIAELRRLPTNANQQEFIKNQTT</sequence>
<dbReference type="EnsemblPlants" id="Solyc12g070158.1.1">
    <property type="protein sequence ID" value="Solyc12g070158.1.1"/>
    <property type="gene ID" value="Solyc12g070158.1"/>
</dbReference>
<protein>
    <submittedName>
        <fullName evidence="2">Uncharacterized protein</fullName>
    </submittedName>
</protein>
<reference evidence="2" key="1">
    <citation type="journal article" date="2012" name="Nature">
        <title>The tomato genome sequence provides insights into fleshy fruit evolution.</title>
        <authorList>
            <consortium name="Tomato Genome Consortium"/>
        </authorList>
    </citation>
    <scope>NUCLEOTIDE SEQUENCE [LARGE SCALE GENOMIC DNA]</scope>
    <source>
        <strain evidence="2">cv. Heinz 1706</strain>
    </source>
</reference>
<dbReference type="InParanoid" id="A0A3Q7JC08"/>
<name>A0A3Q7JC08_SOLLC</name>
<evidence type="ECO:0000256" key="1">
    <source>
        <dbReference type="SAM" id="MobiDB-lite"/>
    </source>
</evidence>
<organism evidence="2">
    <name type="scientific">Solanum lycopersicum</name>
    <name type="common">Tomato</name>
    <name type="synonym">Lycopersicon esculentum</name>
    <dbReference type="NCBI Taxonomy" id="4081"/>
    <lineage>
        <taxon>Eukaryota</taxon>
        <taxon>Viridiplantae</taxon>
        <taxon>Streptophyta</taxon>
        <taxon>Embryophyta</taxon>
        <taxon>Tracheophyta</taxon>
        <taxon>Spermatophyta</taxon>
        <taxon>Magnoliopsida</taxon>
        <taxon>eudicotyledons</taxon>
        <taxon>Gunneridae</taxon>
        <taxon>Pentapetalae</taxon>
        <taxon>asterids</taxon>
        <taxon>lamiids</taxon>
        <taxon>Solanales</taxon>
        <taxon>Solanaceae</taxon>
        <taxon>Solanoideae</taxon>
        <taxon>Solaneae</taxon>
        <taxon>Solanum</taxon>
        <taxon>Solanum subgen. Lycopersicon</taxon>
    </lineage>
</organism>
<evidence type="ECO:0000313" key="2">
    <source>
        <dbReference type="EnsemblPlants" id="Solyc12g070158.1.1"/>
    </source>
</evidence>
<dbReference type="PaxDb" id="4081-Solyc12g070190.1.1"/>
<feature type="compositionally biased region" description="Basic and acidic residues" evidence="1">
    <location>
        <begin position="13"/>
        <end position="26"/>
    </location>
</feature>
<reference evidence="2" key="2">
    <citation type="submission" date="2019-01" db="UniProtKB">
        <authorList>
            <consortium name="EnsemblPlants"/>
        </authorList>
    </citation>
    <scope>IDENTIFICATION</scope>
    <source>
        <strain evidence="2">cv. Heinz 1706</strain>
    </source>
</reference>
<dbReference type="Gramene" id="Solyc12g070158.1.1">
    <property type="protein sequence ID" value="Solyc12g070158.1.1"/>
    <property type="gene ID" value="Solyc12g070158.1"/>
</dbReference>
<evidence type="ECO:0000313" key="3">
    <source>
        <dbReference type="Proteomes" id="UP000004994"/>
    </source>
</evidence>
<dbReference type="AlphaFoldDB" id="A0A3Q7JC08"/>
<feature type="region of interest" description="Disordered" evidence="1">
    <location>
        <begin position="1"/>
        <end position="61"/>
    </location>
</feature>
<keyword evidence="3" id="KW-1185">Reference proteome</keyword>
<dbReference type="Proteomes" id="UP000004994">
    <property type="component" value="Chromosome 12"/>
</dbReference>